<proteinExistence type="predicted"/>
<evidence type="ECO:0000313" key="3">
    <source>
        <dbReference type="Proteomes" id="UP000717515"/>
    </source>
</evidence>
<name>A0A9P8A234_MORAP</name>
<feature type="compositionally biased region" description="Polar residues" evidence="1">
    <location>
        <begin position="83"/>
        <end position="96"/>
    </location>
</feature>
<feature type="compositionally biased region" description="Basic and acidic residues" evidence="1">
    <location>
        <begin position="23"/>
        <end position="43"/>
    </location>
</feature>
<dbReference type="AlphaFoldDB" id="A0A9P8A234"/>
<accession>A0A9P8A234</accession>
<feature type="compositionally biased region" description="Acidic residues" evidence="1">
    <location>
        <begin position="44"/>
        <end position="58"/>
    </location>
</feature>
<feature type="compositionally biased region" description="Basic and acidic residues" evidence="1">
    <location>
        <begin position="59"/>
        <end position="72"/>
    </location>
</feature>
<dbReference type="Proteomes" id="UP000717515">
    <property type="component" value="Unassembled WGS sequence"/>
</dbReference>
<reference evidence="2" key="1">
    <citation type="submission" date="2021-07" db="EMBL/GenBank/DDBJ databases">
        <title>Draft genome of Mortierella alpina, strain LL118, isolated from an aspen leaf litter sample.</title>
        <authorList>
            <person name="Yang S."/>
            <person name="Vinatzer B.A."/>
        </authorList>
    </citation>
    <scope>NUCLEOTIDE SEQUENCE</scope>
    <source>
        <strain evidence="2">LL118</strain>
    </source>
</reference>
<evidence type="ECO:0000256" key="1">
    <source>
        <dbReference type="SAM" id="MobiDB-lite"/>
    </source>
</evidence>
<organism evidence="2 3">
    <name type="scientific">Mortierella alpina</name>
    <name type="common">Oleaginous fungus</name>
    <name type="synonym">Mortierella renispora</name>
    <dbReference type="NCBI Taxonomy" id="64518"/>
    <lineage>
        <taxon>Eukaryota</taxon>
        <taxon>Fungi</taxon>
        <taxon>Fungi incertae sedis</taxon>
        <taxon>Mucoromycota</taxon>
        <taxon>Mortierellomycotina</taxon>
        <taxon>Mortierellomycetes</taxon>
        <taxon>Mortierellales</taxon>
        <taxon>Mortierellaceae</taxon>
        <taxon>Mortierella</taxon>
    </lineage>
</organism>
<dbReference type="EMBL" id="JAIFTL010000122">
    <property type="protein sequence ID" value="KAG9322937.1"/>
    <property type="molecule type" value="Genomic_DNA"/>
</dbReference>
<comment type="caution">
    <text evidence="2">The sequence shown here is derived from an EMBL/GenBank/DDBJ whole genome shotgun (WGS) entry which is preliminary data.</text>
</comment>
<protein>
    <submittedName>
        <fullName evidence="2">Uncharacterized protein</fullName>
    </submittedName>
</protein>
<feature type="region of interest" description="Disordered" evidence="1">
    <location>
        <begin position="1"/>
        <end position="121"/>
    </location>
</feature>
<evidence type="ECO:0000313" key="2">
    <source>
        <dbReference type="EMBL" id="KAG9322937.1"/>
    </source>
</evidence>
<sequence length="121" mass="13973">MNSELENKAGHTAATKVGGMRVPAHDHSVPVVRKEHERKLPNDKDDDNENENENEDERELEKMERFEYEKQTRLAAGERLARMQQNQPKNEPTNNFRQKENIHVNQPILHNHSKSGAAAQN</sequence>
<gene>
    <name evidence="2" type="ORF">KVV02_004313</name>
</gene>